<feature type="region of interest" description="Disordered" evidence="1">
    <location>
        <begin position="693"/>
        <end position="746"/>
    </location>
</feature>
<feature type="compositionally biased region" description="Basic and acidic residues" evidence="1">
    <location>
        <begin position="269"/>
        <end position="279"/>
    </location>
</feature>
<protein>
    <submittedName>
        <fullName evidence="2">Uncharacterized protein</fullName>
    </submittedName>
</protein>
<evidence type="ECO:0000313" key="3">
    <source>
        <dbReference type="Proteomes" id="UP001432216"/>
    </source>
</evidence>
<evidence type="ECO:0000256" key="1">
    <source>
        <dbReference type="SAM" id="MobiDB-lite"/>
    </source>
</evidence>
<keyword evidence="3" id="KW-1185">Reference proteome</keyword>
<feature type="compositionally biased region" description="Low complexity" evidence="1">
    <location>
        <begin position="367"/>
        <end position="387"/>
    </location>
</feature>
<dbReference type="EMBL" id="CP143812">
    <property type="protein sequence ID" value="WVO22912.1"/>
    <property type="molecule type" value="Genomic_DNA"/>
</dbReference>
<dbReference type="Proteomes" id="UP001432216">
    <property type="component" value="Chromosome 7"/>
</dbReference>
<dbReference type="RefSeq" id="XP_064722151.1">
    <property type="nucleotide sequence ID" value="XM_064866079.1"/>
</dbReference>
<dbReference type="GeneID" id="89991027"/>
<evidence type="ECO:0000313" key="2">
    <source>
        <dbReference type="EMBL" id="WVO22912.1"/>
    </source>
</evidence>
<gene>
    <name evidence="2" type="ORF">IAS62_004255</name>
</gene>
<reference evidence="2 3" key="1">
    <citation type="submission" date="2024-01" db="EMBL/GenBank/DDBJ databases">
        <title>Comparative genomics of Cryptococcus and Kwoniella reveals pathogenesis evolution and contrasting modes of karyotype evolution via chromosome fusion or intercentromeric recombination.</title>
        <authorList>
            <person name="Coelho M.A."/>
            <person name="David-Palma M."/>
            <person name="Shea T."/>
            <person name="Bowers K."/>
            <person name="McGinley-Smith S."/>
            <person name="Mohammad A.W."/>
            <person name="Gnirke A."/>
            <person name="Yurkov A.M."/>
            <person name="Nowrousian M."/>
            <person name="Sun S."/>
            <person name="Cuomo C.A."/>
            <person name="Heitman J."/>
        </authorList>
    </citation>
    <scope>NUCLEOTIDE SEQUENCE [LARGE SCALE GENOMIC DNA]</scope>
    <source>
        <strain evidence="2 3">7685027</strain>
    </source>
</reference>
<feature type="region of interest" description="Disordered" evidence="1">
    <location>
        <begin position="886"/>
        <end position="912"/>
    </location>
</feature>
<sequence length="1030" mass="113514">MHELLAFLDTLCLYPKGSFPGDLDKTLKQFVSFAHSSSHATTARISHKRNSSRHYFSAKDIFAFSNVAHQQQQDKGRYTCLIPIPIYPASLQDPSTAHNSQSIVQLIKHKYLRKSQSYQAVQATQVSPIFRSYGSVACRLVRRVKYFGFDSMMSALDPLLPTITRSSSLYVSDAPRTVPLLDTSSYSPFPTFPGSLKTRDRYGLNTFLLHPGDALWNYVDPIPDPHASASSGEEDDSDVPAKSRPQTVRRRKSLGLLKPSPLSQPPTAAEEKGEPEKSSGRKRSFSMGGETRLSPTEQKEVVNSFRTAALATPVREKGRLKKAFALGRKSGRKSETIPPVPTPPIPAVPTLALTEDGPTGLPVTPLSTSSSSSSNSTISSASSTSSSDDVKTPAEGQNIEIMIEGKVLAKALEAKSKKKGRGMWGWFGGKIIKNDGSQASPKSSAKGTPSSSTVDLPNVPQSSPPQPKPQAALNHFPNRYPVEHTYLTNQLRASSLRKIAQLKAPSPHPFALALARQHRKLPDEVALSIQSGRRVFPKSVNSFTGLGDLSPAQGGLRVGLAVRDVMIKLDRGEQPQGTIMPRRNSRKNLVPRPKGVLDFINRPPFEQRNFVYFPDGMYSPISMARPGYGVWELGFSAYIQGLGELHEVSSMRSVERESNESFKIVQEERLEEAVEEKDVEDVQDAQGALTALTANKGKPAFSPDCAESPSSPGSSSPRVSSENVRPFLSARPISQRRISQSYDDEDDEPLILTKRRSQLLDAKPSQPTLTPSLDIRLRNIDQPQAFRDRASNRLFYSPSPPIDHQAAILEVQRARERRELNRRGVNEKRAEAERLREKMKDRNIRSASMIDFKSAPDLSARDKMPQHKRVSSSGSKLDIAHLQARGTSSQMRYPPTPQHPNTQPMPTARGHDGQRRNVMSLVTSHPAHQSTSFVLPFSNHSSKRSQDTRAKAGLELEKDHSKGRFHSFYEQREGSAGTSSLNRRSTQVTMAQLSSQAYVRQGTARGSMVFAYGVSGMRGSAGEKRSSRIA</sequence>
<accession>A0ABZ2AWJ9</accession>
<name>A0ABZ2AWJ9_9TREE</name>
<feature type="compositionally biased region" description="Pro residues" evidence="1">
    <location>
        <begin position="338"/>
        <end position="347"/>
    </location>
</feature>
<proteinExistence type="predicted"/>
<organism evidence="2 3">
    <name type="scientific">Cryptococcus decagattii</name>
    <dbReference type="NCBI Taxonomy" id="1859122"/>
    <lineage>
        <taxon>Eukaryota</taxon>
        <taxon>Fungi</taxon>
        <taxon>Dikarya</taxon>
        <taxon>Basidiomycota</taxon>
        <taxon>Agaricomycotina</taxon>
        <taxon>Tremellomycetes</taxon>
        <taxon>Tremellales</taxon>
        <taxon>Cryptococcaceae</taxon>
        <taxon>Cryptococcus</taxon>
        <taxon>Cryptococcus gattii species complex</taxon>
    </lineage>
</organism>
<feature type="compositionally biased region" description="Low complexity" evidence="1">
    <location>
        <begin position="708"/>
        <end position="721"/>
    </location>
</feature>
<feature type="region of interest" description="Disordered" evidence="1">
    <location>
        <begin position="435"/>
        <end position="475"/>
    </location>
</feature>
<feature type="region of interest" description="Disordered" evidence="1">
    <location>
        <begin position="325"/>
        <end position="395"/>
    </location>
</feature>
<feature type="compositionally biased region" description="Polar residues" evidence="1">
    <location>
        <begin position="435"/>
        <end position="455"/>
    </location>
</feature>
<feature type="region of interest" description="Disordered" evidence="1">
    <location>
        <begin position="226"/>
        <end position="300"/>
    </location>
</feature>